<dbReference type="InterPro" id="IPR040160">
    <property type="entry name" value="Mxt"/>
</dbReference>
<feature type="region of interest" description="Disordered" evidence="2">
    <location>
        <begin position="465"/>
        <end position="487"/>
    </location>
</feature>
<keyword evidence="1" id="KW-0694">RNA-binding</keyword>
<feature type="compositionally biased region" description="Basic and acidic residues" evidence="2">
    <location>
        <begin position="294"/>
        <end position="305"/>
    </location>
</feature>
<dbReference type="GO" id="GO:0003743">
    <property type="term" value="F:translation initiation factor activity"/>
    <property type="evidence" value="ECO:0007669"/>
    <property type="project" value="TreeGrafter"/>
</dbReference>
<evidence type="ECO:0000259" key="3">
    <source>
        <dbReference type="SMART" id="SM00322"/>
    </source>
</evidence>
<dbReference type="EMBL" id="JAPTSV010000007">
    <property type="protein sequence ID" value="KAJ1526224.1"/>
    <property type="molecule type" value="Genomic_DNA"/>
</dbReference>
<dbReference type="InterPro" id="IPR004088">
    <property type="entry name" value="KH_dom_type_1"/>
</dbReference>
<evidence type="ECO:0000313" key="4">
    <source>
        <dbReference type="EMBL" id="KAJ1526224.1"/>
    </source>
</evidence>
<reference evidence="4" key="1">
    <citation type="submission" date="2022-12" db="EMBL/GenBank/DDBJ databases">
        <title>Chromosome-level genome assembly of the bean flower thrips Megalurothrips usitatus.</title>
        <authorList>
            <person name="Ma L."/>
            <person name="Liu Q."/>
            <person name="Li H."/>
            <person name="Cai W."/>
        </authorList>
    </citation>
    <scope>NUCLEOTIDE SEQUENCE</scope>
    <source>
        <strain evidence="4">Cailab_2022a</strain>
    </source>
</reference>
<dbReference type="PANTHER" id="PTHR20849">
    <property type="entry name" value="EUKARYOTIC TRANSLATION INITIATION FACTOR 4E-BINDING PROTEIN MEXTLI"/>
    <property type="match status" value="1"/>
</dbReference>
<dbReference type="AlphaFoldDB" id="A0AAV7XJG2"/>
<evidence type="ECO:0000256" key="2">
    <source>
        <dbReference type="SAM" id="MobiDB-lite"/>
    </source>
</evidence>
<feature type="compositionally biased region" description="Low complexity" evidence="2">
    <location>
        <begin position="465"/>
        <end position="475"/>
    </location>
</feature>
<keyword evidence="5" id="KW-1185">Reference proteome</keyword>
<dbReference type="InterPro" id="IPR004087">
    <property type="entry name" value="KH_dom"/>
</dbReference>
<dbReference type="FunFam" id="3.30.1370.10:FF:000072">
    <property type="entry name" value="Uncharacterized protein, isoform A"/>
    <property type="match status" value="1"/>
</dbReference>
<name>A0AAV7XJG2_9NEOP</name>
<protein>
    <recommendedName>
        <fullName evidence="3">K Homology domain-containing protein</fullName>
    </recommendedName>
</protein>
<dbReference type="CDD" id="cd22454">
    <property type="entry name" value="KH-I_Mextli_like"/>
    <property type="match status" value="1"/>
</dbReference>
<sequence>MSALSLQARINTRAVKKLEKPRPLKLSTSQNRHAENRLSTGAISIDEVMALADSVCQHIINGNCGSLQSNVLVLSSSLKLYGQQLETIYKDQLDRLFVTFRNGSRDEKLDYVSRLHLLELVELRGSNWTGCDNMSDYYRHKITHTHEAEILDSPVTPSSAIAGLGQFGQASPFGVLGLTPSPSPTTPQPTLLSPGEILKTSGKFPKPTKIPNKNYCKDEIVIRNSDSGKVMGIKGRRVHMIEEMSETIISFQRVNPGAKERLVQITGPTEDKIIHARQLMEDTIRRNASPVRPEQPEGMRDHHETLGGSSSSLNSSASDDSVRVSQAGTRRSTLLHSFSTNDASLGEYKYSVAVAGCVLKITGSNHDIVRAAKLVLDEYFAGQDCFDSYEEELPSPVTTTGTNIVEDVTNSAPSSELNVLVSPNTVTKSTQSSGVMSASVPAVPVSQAETLGSSIFTLTANPPVAASSSVDSSTSESDETIRAVAPP</sequence>
<feature type="compositionally biased region" description="Low complexity" evidence="2">
    <location>
        <begin position="306"/>
        <end position="319"/>
    </location>
</feature>
<dbReference type="GO" id="GO:0045727">
    <property type="term" value="P:positive regulation of translation"/>
    <property type="evidence" value="ECO:0007669"/>
    <property type="project" value="InterPro"/>
</dbReference>
<dbReference type="PROSITE" id="PS50084">
    <property type="entry name" value="KH_TYPE_1"/>
    <property type="match status" value="1"/>
</dbReference>
<dbReference type="GO" id="GO:0008190">
    <property type="term" value="F:eukaryotic initiation factor 4E binding"/>
    <property type="evidence" value="ECO:0007669"/>
    <property type="project" value="InterPro"/>
</dbReference>
<comment type="caution">
    <text evidence="4">The sequence shown here is derived from an EMBL/GenBank/DDBJ whole genome shotgun (WGS) entry which is preliminary data.</text>
</comment>
<dbReference type="Gene3D" id="1.25.40.180">
    <property type="match status" value="1"/>
</dbReference>
<dbReference type="GO" id="GO:0034518">
    <property type="term" value="C:RNA cap binding complex"/>
    <property type="evidence" value="ECO:0007669"/>
    <property type="project" value="TreeGrafter"/>
</dbReference>
<feature type="domain" description="K Homology" evidence="3">
    <location>
        <begin position="214"/>
        <end position="285"/>
    </location>
</feature>
<dbReference type="GO" id="GO:1901190">
    <property type="term" value="P:regulation of formation of translation initiation ternary complex"/>
    <property type="evidence" value="ECO:0007669"/>
    <property type="project" value="TreeGrafter"/>
</dbReference>
<accession>A0AAV7XJG2</accession>
<organism evidence="4 5">
    <name type="scientific">Megalurothrips usitatus</name>
    <name type="common">bean blossom thrips</name>
    <dbReference type="NCBI Taxonomy" id="439358"/>
    <lineage>
        <taxon>Eukaryota</taxon>
        <taxon>Metazoa</taxon>
        <taxon>Ecdysozoa</taxon>
        <taxon>Arthropoda</taxon>
        <taxon>Hexapoda</taxon>
        <taxon>Insecta</taxon>
        <taxon>Pterygota</taxon>
        <taxon>Neoptera</taxon>
        <taxon>Paraneoptera</taxon>
        <taxon>Thysanoptera</taxon>
        <taxon>Terebrantia</taxon>
        <taxon>Thripoidea</taxon>
        <taxon>Thripidae</taxon>
        <taxon>Megalurothrips</taxon>
    </lineage>
</organism>
<proteinExistence type="predicted"/>
<dbReference type="GO" id="GO:0003723">
    <property type="term" value="F:RNA binding"/>
    <property type="evidence" value="ECO:0007669"/>
    <property type="project" value="UniProtKB-UniRule"/>
</dbReference>
<dbReference type="Pfam" id="PF00013">
    <property type="entry name" value="KH_1"/>
    <property type="match status" value="1"/>
</dbReference>
<evidence type="ECO:0000256" key="1">
    <source>
        <dbReference type="PROSITE-ProRule" id="PRU00117"/>
    </source>
</evidence>
<feature type="region of interest" description="Disordered" evidence="2">
    <location>
        <begin position="284"/>
        <end position="328"/>
    </location>
</feature>
<dbReference type="Gene3D" id="3.30.1370.10">
    <property type="entry name" value="K Homology domain, type 1"/>
    <property type="match status" value="1"/>
</dbReference>
<dbReference type="Proteomes" id="UP001075354">
    <property type="component" value="Chromosome 7"/>
</dbReference>
<gene>
    <name evidence="4" type="ORF">ONE63_009381</name>
</gene>
<dbReference type="GO" id="GO:0005737">
    <property type="term" value="C:cytoplasm"/>
    <property type="evidence" value="ECO:0007669"/>
    <property type="project" value="TreeGrafter"/>
</dbReference>
<dbReference type="PANTHER" id="PTHR20849:SF2">
    <property type="entry name" value="EUKARYOTIC TRANSLATION INITIATION FACTOR 4E-BINDING PROTEIN MEXTLI"/>
    <property type="match status" value="1"/>
</dbReference>
<dbReference type="InterPro" id="IPR036612">
    <property type="entry name" value="KH_dom_type_1_sf"/>
</dbReference>
<dbReference type="SUPFAM" id="SSF54791">
    <property type="entry name" value="Eukaryotic type KH-domain (KH-domain type I)"/>
    <property type="match status" value="1"/>
</dbReference>
<dbReference type="SMART" id="SM00322">
    <property type="entry name" value="KH"/>
    <property type="match status" value="1"/>
</dbReference>
<evidence type="ECO:0000313" key="5">
    <source>
        <dbReference type="Proteomes" id="UP001075354"/>
    </source>
</evidence>